<comment type="caution">
    <text evidence="1">The sequence shown here is derived from an EMBL/GenBank/DDBJ whole genome shotgun (WGS) entry which is preliminary data.</text>
</comment>
<gene>
    <name evidence="1" type="ORF">MNOR_LOCUS19296</name>
</gene>
<evidence type="ECO:0000313" key="2">
    <source>
        <dbReference type="Proteomes" id="UP001497623"/>
    </source>
</evidence>
<keyword evidence="2" id="KW-1185">Reference proteome</keyword>
<dbReference type="AlphaFoldDB" id="A0AAV2R0A8"/>
<organism evidence="1 2">
    <name type="scientific">Meganyctiphanes norvegica</name>
    <name type="common">Northern krill</name>
    <name type="synonym">Thysanopoda norvegica</name>
    <dbReference type="NCBI Taxonomy" id="48144"/>
    <lineage>
        <taxon>Eukaryota</taxon>
        <taxon>Metazoa</taxon>
        <taxon>Ecdysozoa</taxon>
        <taxon>Arthropoda</taxon>
        <taxon>Crustacea</taxon>
        <taxon>Multicrustacea</taxon>
        <taxon>Malacostraca</taxon>
        <taxon>Eumalacostraca</taxon>
        <taxon>Eucarida</taxon>
        <taxon>Euphausiacea</taxon>
        <taxon>Euphausiidae</taxon>
        <taxon>Meganyctiphanes</taxon>
    </lineage>
</organism>
<evidence type="ECO:0000313" key="1">
    <source>
        <dbReference type="EMBL" id="CAL4110086.1"/>
    </source>
</evidence>
<accession>A0AAV2R0A8</accession>
<protein>
    <submittedName>
        <fullName evidence="1">Uncharacterized protein</fullName>
    </submittedName>
</protein>
<reference evidence="1 2" key="1">
    <citation type="submission" date="2024-05" db="EMBL/GenBank/DDBJ databases">
        <authorList>
            <person name="Wallberg A."/>
        </authorList>
    </citation>
    <scope>NUCLEOTIDE SEQUENCE [LARGE SCALE GENOMIC DNA]</scope>
</reference>
<dbReference type="Proteomes" id="UP001497623">
    <property type="component" value="Unassembled WGS sequence"/>
</dbReference>
<sequence>PIVFLLQRSSLHQQVTEPVFSIHSPSGCTSELPPRITTPFSRRIIVEQERKLSSMIGVVSSSTVSQFMQLKHLIVEAWSVVVAGVVSVVGDGDSVVEAWSVVVAGVASVLGDVESVVISVVPGVG</sequence>
<feature type="non-terminal residue" evidence="1">
    <location>
        <position position="1"/>
    </location>
</feature>
<proteinExistence type="predicted"/>
<name>A0AAV2R0A8_MEGNR</name>
<dbReference type="EMBL" id="CAXKWB010014243">
    <property type="protein sequence ID" value="CAL4110086.1"/>
    <property type="molecule type" value="Genomic_DNA"/>
</dbReference>